<dbReference type="SUPFAM" id="SSF89957">
    <property type="entry name" value="MTH1187/YkoF-like"/>
    <property type="match status" value="1"/>
</dbReference>
<dbReference type="InterPro" id="IPR002767">
    <property type="entry name" value="Thiamine_BP"/>
</dbReference>
<dbReference type="Gene3D" id="3.30.70.930">
    <property type="match status" value="1"/>
</dbReference>
<dbReference type="GO" id="GO:0005829">
    <property type="term" value="C:cytosol"/>
    <property type="evidence" value="ECO:0007669"/>
    <property type="project" value="TreeGrafter"/>
</dbReference>
<dbReference type="PANTHER" id="PTHR33777">
    <property type="entry name" value="UPF0045 PROTEIN ECM15"/>
    <property type="match status" value="1"/>
</dbReference>
<name>A0A6B1FZV8_9CHLR</name>
<evidence type="ECO:0000256" key="1">
    <source>
        <dbReference type="ARBA" id="ARBA00010272"/>
    </source>
</evidence>
<dbReference type="EMBL" id="VYDA01000288">
    <property type="protein sequence ID" value="MYH61627.1"/>
    <property type="molecule type" value="Genomic_DNA"/>
</dbReference>
<accession>A0A6B1FZV8</accession>
<reference evidence="3" key="1">
    <citation type="submission" date="2019-09" db="EMBL/GenBank/DDBJ databases">
        <title>Characterisation of the sponge microbiome using genome-centric metagenomics.</title>
        <authorList>
            <person name="Engelberts J.P."/>
            <person name="Robbins S.J."/>
            <person name="De Goeij J.M."/>
            <person name="Aranda M."/>
            <person name="Bell S.C."/>
            <person name="Webster N.S."/>
        </authorList>
    </citation>
    <scope>NUCLEOTIDE SEQUENCE</scope>
    <source>
        <strain evidence="3">SB0675_bin_29</strain>
    </source>
</reference>
<dbReference type="InterPro" id="IPR051614">
    <property type="entry name" value="UPF0045_domain"/>
</dbReference>
<evidence type="ECO:0000259" key="2">
    <source>
        <dbReference type="Pfam" id="PF01910"/>
    </source>
</evidence>
<dbReference type="Pfam" id="PF01910">
    <property type="entry name" value="Thiamine_BP"/>
    <property type="match status" value="1"/>
</dbReference>
<dbReference type="AlphaFoldDB" id="A0A6B1FZV8"/>
<gene>
    <name evidence="3" type="ORF">F4148_07645</name>
</gene>
<organism evidence="3">
    <name type="scientific">Caldilineaceae bacterium SB0675_bin_29</name>
    <dbReference type="NCBI Taxonomy" id="2605266"/>
    <lineage>
        <taxon>Bacteria</taxon>
        <taxon>Bacillati</taxon>
        <taxon>Chloroflexota</taxon>
        <taxon>Caldilineae</taxon>
        <taxon>Caldilineales</taxon>
        <taxon>Caldilineaceae</taxon>
    </lineage>
</organism>
<comment type="caution">
    <text evidence="3">The sequence shown here is derived from an EMBL/GenBank/DDBJ whole genome shotgun (WGS) entry which is preliminary data.</text>
</comment>
<protein>
    <submittedName>
        <fullName evidence="3">Thiamine-binding protein</fullName>
    </submittedName>
</protein>
<dbReference type="InterPro" id="IPR029756">
    <property type="entry name" value="MTH1187/YkoF-like"/>
</dbReference>
<comment type="similarity">
    <text evidence="1">Belongs to the UPF0045 family.</text>
</comment>
<sequence>MSDPVNVDIQVLPSTGGDVYSVVDRAIGVIQSSGLKYEVGALGTTVEGDLETCLDVAKRAHRACFVDGVAGVVTIIKIGEAVGGSTIEEKVSKFRGAG</sequence>
<evidence type="ECO:0000313" key="3">
    <source>
        <dbReference type="EMBL" id="MYH61627.1"/>
    </source>
</evidence>
<proteinExistence type="inferred from homology"/>
<feature type="domain" description="Thiamine-binding protein" evidence="2">
    <location>
        <begin position="7"/>
        <end position="94"/>
    </location>
</feature>
<dbReference type="PANTHER" id="PTHR33777:SF1">
    <property type="entry name" value="UPF0045 PROTEIN ECM15"/>
    <property type="match status" value="1"/>
</dbReference>